<feature type="region of interest" description="Disordered" evidence="1">
    <location>
        <begin position="126"/>
        <end position="189"/>
    </location>
</feature>
<feature type="compositionally biased region" description="Basic and acidic residues" evidence="1">
    <location>
        <begin position="423"/>
        <end position="443"/>
    </location>
</feature>
<keyword evidence="3" id="KW-1185">Reference proteome</keyword>
<dbReference type="Proteomes" id="UP001140510">
    <property type="component" value="Unassembled WGS sequence"/>
</dbReference>
<dbReference type="OrthoDB" id="3799942at2759"/>
<gene>
    <name evidence="2" type="ORF">N0V91_002125</name>
</gene>
<name>A0A9W9DBH4_9PLEO</name>
<sequence length="463" mass="51689">MSLNPLRLVKSLWTRPHSATYTMKGLDSGGHEDSTQGKEQANDTLQDEQAQKEEVGPGLFHTSPSNDAKTYTSVPLPHDAGTSSGYRSLDGRNESLQSDVETSGGNQRYDQGHVHHASISSATTLGHENETNEHQRQSYPVYDQQTDNPPHGCRGEQVPEVSSDDDYLPSSHPSSDPPPNRRRKLTPKPPLSFKKAMISAEGENIPGLVIEKLAANDPLPECYQCTHCGTKLVKPSLKLTGSCGVESDLHNLICGHLRTLDLHRRYFHTSSVRRQLPITTVRERSFQTLDDTGRSCQPSDGPPDYDIDIDIDIEQNMHEPRERETRSQYAAKHPLAHHSKRSYATSSDELLLATQKKHKTRTLRDKAPPSQLAKGSKRKAISSPPDTLDVGEDVEEESRKAKKLAMPTKILHRGATRSPHFKKTAERLVPKCSREDQDQEQRQSGRKRRRALVGPVWSEAPIM</sequence>
<feature type="compositionally biased region" description="Polar residues" evidence="1">
    <location>
        <begin position="37"/>
        <end position="48"/>
    </location>
</feature>
<reference evidence="2" key="1">
    <citation type="submission" date="2022-10" db="EMBL/GenBank/DDBJ databases">
        <title>Tapping the CABI collections for fungal endophytes: first genome assemblies for Collariella, Neodidymelliopsis, Ascochyta clinopodiicola, Didymella pomorum, Didymosphaeria variabile, Neocosmospora piperis and Neocucurbitaria cava.</title>
        <authorList>
            <person name="Hill R."/>
        </authorList>
    </citation>
    <scope>NUCLEOTIDE SEQUENCE</scope>
    <source>
        <strain evidence="2">IMI 355091</strain>
    </source>
</reference>
<feature type="compositionally biased region" description="Basic and acidic residues" evidence="1">
    <location>
        <begin position="315"/>
        <end position="326"/>
    </location>
</feature>
<feature type="compositionally biased region" description="Acidic residues" evidence="1">
    <location>
        <begin position="303"/>
        <end position="313"/>
    </location>
</feature>
<protein>
    <submittedName>
        <fullName evidence="2">Uncharacterized protein</fullName>
    </submittedName>
</protein>
<feature type="region of interest" description="Disordered" evidence="1">
    <location>
        <begin position="20"/>
        <end position="112"/>
    </location>
</feature>
<accession>A0A9W9DBH4</accession>
<evidence type="ECO:0000313" key="2">
    <source>
        <dbReference type="EMBL" id="KAJ4410116.1"/>
    </source>
</evidence>
<feature type="compositionally biased region" description="Polar residues" evidence="1">
    <location>
        <begin position="94"/>
        <end position="109"/>
    </location>
</feature>
<feature type="region of interest" description="Disordered" evidence="1">
    <location>
        <begin position="287"/>
        <end position="463"/>
    </location>
</feature>
<evidence type="ECO:0000256" key="1">
    <source>
        <dbReference type="SAM" id="MobiDB-lite"/>
    </source>
</evidence>
<feature type="compositionally biased region" description="Polar residues" evidence="1">
    <location>
        <begin position="287"/>
        <end position="298"/>
    </location>
</feature>
<dbReference type="EMBL" id="JAPEVA010000009">
    <property type="protein sequence ID" value="KAJ4410116.1"/>
    <property type="molecule type" value="Genomic_DNA"/>
</dbReference>
<feature type="compositionally biased region" description="Basic residues" evidence="1">
    <location>
        <begin position="410"/>
        <end position="422"/>
    </location>
</feature>
<feature type="compositionally biased region" description="Basic and acidic residues" evidence="1">
    <location>
        <begin position="127"/>
        <end position="136"/>
    </location>
</feature>
<proteinExistence type="predicted"/>
<comment type="caution">
    <text evidence="2">The sequence shown here is derived from an EMBL/GenBank/DDBJ whole genome shotgun (WGS) entry which is preliminary data.</text>
</comment>
<evidence type="ECO:0000313" key="3">
    <source>
        <dbReference type="Proteomes" id="UP001140510"/>
    </source>
</evidence>
<feature type="compositionally biased region" description="Polar residues" evidence="1">
    <location>
        <begin position="62"/>
        <end position="73"/>
    </location>
</feature>
<dbReference type="AlphaFoldDB" id="A0A9W9DBH4"/>
<organism evidence="2 3">
    <name type="scientific">Didymella pomorum</name>
    <dbReference type="NCBI Taxonomy" id="749634"/>
    <lineage>
        <taxon>Eukaryota</taxon>
        <taxon>Fungi</taxon>
        <taxon>Dikarya</taxon>
        <taxon>Ascomycota</taxon>
        <taxon>Pezizomycotina</taxon>
        <taxon>Dothideomycetes</taxon>
        <taxon>Pleosporomycetidae</taxon>
        <taxon>Pleosporales</taxon>
        <taxon>Pleosporineae</taxon>
        <taxon>Didymellaceae</taxon>
        <taxon>Didymella</taxon>
    </lineage>
</organism>